<dbReference type="Gene3D" id="3.40.50.300">
    <property type="entry name" value="P-loop containing nucleotide triphosphate hydrolases"/>
    <property type="match status" value="1"/>
</dbReference>
<reference evidence="20 21" key="1">
    <citation type="submission" date="2025-04" db="UniProtKB">
        <authorList>
            <consortium name="RefSeq"/>
        </authorList>
    </citation>
    <scope>IDENTIFICATION</scope>
</reference>
<dbReference type="GO" id="GO:0005525">
    <property type="term" value="F:GTP binding"/>
    <property type="evidence" value="ECO:0007669"/>
    <property type="project" value="UniProtKB-KW"/>
</dbReference>
<evidence type="ECO:0000256" key="11">
    <source>
        <dbReference type="ARBA" id="ARBA00022927"/>
    </source>
</evidence>
<evidence type="ECO:0000256" key="2">
    <source>
        <dbReference type="ARBA" id="ARBA00004193"/>
    </source>
</evidence>
<keyword evidence="13" id="KW-0472">Membrane</keyword>
<dbReference type="SMART" id="SM00173">
    <property type="entry name" value="RAS"/>
    <property type="match status" value="1"/>
</dbReference>
<keyword evidence="8" id="KW-0597">Phosphoprotein</keyword>
<evidence type="ECO:0000256" key="12">
    <source>
        <dbReference type="ARBA" id="ARBA00023134"/>
    </source>
</evidence>
<dbReference type="SMART" id="SM00175">
    <property type="entry name" value="RAB"/>
    <property type="match status" value="1"/>
</dbReference>
<evidence type="ECO:0000313" key="20">
    <source>
        <dbReference type="RefSeq" id="XP_024945876.1"/>
    </source>
</evidence>
<dbReference type="GeneID" id="107272799"/>
<comment type="cofactor">
    <cofactor evidence="1">
        <name>Mg(2+)</name>
        <dbReference type="ChEBI" id="CHEBI:18420"/>
    </cofactor>
</comment>
<evidence type="ECO:0000256" key="8">
    <source>
        <dbReference type="ARBA" id="ARBA00022553"/>
    </source>
</evidence>
<dbReference type="GO" id="GO:0003925">
    <property type="term" value="F:G protein activity"/>
    <property type="evidence" value="ECO:0007669"/>
    <property type="project" value="UniProtKB-EC"/>
</dbReference>
<gene>
    <name evidence="20 21" type="primary">LOC107272799</name>
</gene>
<dbReference type="PROSITE" id="PS51421">
    <property type="entry name" value="RAS"/>
    <property type="match status" value="1"/>
</dbReference>
<dbReference type="SMART" id="SM00176">
    <property type="entry name" value="RAN"/>
    <property type="match status" value="1"/>
</dbReference>
<dbReference type="PROSITE" id="PS51419">
    <property type="entry name" value="RAB"/>
    <property type="match status" value="1"/>
</dbReference>
<dbReference type="SMART" id="SM00174">
    <property type="entry name" value="RHO"/>
    <property type="match status" value="1"/>
</dbReference>
<evidence type="ECO:0000256" key="4">
    <source>
        <dbReference type="ARBA" id="ARBA00006270"/>
    </source>
</evidence>
<sequence>MAANNSVQTTTPRGSSLPNRNSQRSTLLKVVILGDGGVGKSCLMNRFVSNHFDEHSFHTIGVEFLNKDIEINGEAYTLQIWDTAGQERFKTLRTPFYRGSDICLLTYAVDDRASFRNLALWRSEFLYYADVEEGSTFPFIVVGNKVDVPESEKQVPTEEARAWCAENGDPPLVETSAKDATNVEAAFGAAVAAWARLEAKLDRPLIEDTVDLSKQQSPHRSSCCMPGTESNKVI</sequence>
<dbReference type="RefSeq" id="XP_024945876.1">
    <property type="nucleotide sequence ID" value="XM_025090108.1"/>
</dbReference>
<proteinExistence type="inferred from homology"/>
<comment type="similarity">
    <text evidence="4">Belongs to the small GTPase superfamily. Rab family.</text>
</comment>
<evidence type="ECO:0000256" key="7">
    <source>
        <dbReference type="ARBA" id="ARBA00022475"/>
    </source>
</evidence>
<evidence type="ECO:0000256" key="9">
    <source>
        <dbReference type="ARBA" id="ARBA00022741"/>
    </source>
</evidence>
<evidence type="ECO:0000313" key="19">
    <source>
        <dbReference type="Proteomes" id="UP000694920"/>
    </source>
</evidence>
<dbReference type="GO" id="GO:0030670">
    <property type="term" value="C:phagocytic vesicle membrane"/>
    <property type="evidence" value="ECO:0007669"/>
    <property type="project" value="UniProtKB-SubCell"/>
</dbReference>
<dbReference type="RefSeq" id="XP_024945877.1">
    <property type="nucleotide sequence ID" value="XM_025090109.1"/>
</dbReference>
<feature type="region of interest" description="Disordered" evidence="18">
    <location>
        <begin position="212"/>
        <end position="234"/>
    </location>
</feature>
<evidence type="ECO:0000256" key="6">
    <source>
        <dbReference type="ARBA" id="ARBA00022448"/>
    </source>
</evidence>
<evidence type="ECO:0000256" key="10">
    <source>
        <dbReference type="ARBA" id="ARBA00022801"/>
    </source>
</evidence>
<dbReference type="KEGG" id="ccin:107272799"/>
<keyword evidence="14" id="KW-0449">Lipoprotein</keyword>
<dbReference type="EC" id="3.6.5.2" evidence="5"/>
<dbReference type="GO" id="GO:0005764">
    <property type="term" value="C:lysosome"/>
    <property type="evidence" value="ECO:0007669"/>
    <property type="project" value="TreeGrafter"/>
</dbReference>
<dbReference type="SUPFAM" id="SSF52540">
    <property type="entry name" value="P-loop containing nucleoside triphosphate hydrolases"/>
    <property type="match status" value="1"/>
</dbReference>
<protein>
    <recommendedName>
        <fullName evidence="5">small monomeric GTPase</fullName>
        <ecNumber evidence="5">3.6.5.2</ecNumber>
    </recommendedName>
</protein>
<dbReference type="PROSITE" id="PS51420">
    <property type="entry name" value="RHO"/>
    <property type="match status" value="1"/>
</dbReference>
<dbReference type="InterPro" id="IPR027417">
    <property type="entry name" value="P-loop_NTPase"/>
</dbReference>
<dbReference type="GO" id="GO:0005770">
    <property type="term" value="C:late endosome"/>
    <property type="evidence" value="ECO:0007669"/>
    <property type="project" value="TreeGrafter"/>
</dbReference>
<keyword evidence="10" id="KW-0378">Hydrolase</keyword>
<evidence type="ECO:0000256" key="1">
    <source>
        <dbReference type="ARBA" id="ARBA00001946"/>
    </source>
</evidence>
<keyword evidence="11" id="KW-0653">Protein transport</keyword>
<dbReference type="GO" id="GO:0042147">
    <property type="term" value="P:retrograde transport, endosome to Golgi"/>
    <property type="evidence" value="ECO:0007669"/>
    <property type="project" value="TreeGrafter"/>
</dbReference>
<evidence type="ECO:0000256" key="3">
    <source>
        <dbReference type="ARBA" id="ARBA00004616"/>
    </source>
</evidence>
<dbReference type="FunFam" id="3.40.50.300:FF:000360">
    <property type="entry name" value="RAB9B, member RAS oncogene family"/>
    <property type="match status" value="1"/>
</dbReference>
<keyword evidence="6" id="KW-0813">Transport</keyword>
<dbReference type="PANTHER" id="PTHR47981">
    <property type="entry name" value="RAB FAMILY"/>
    <property type="match status" value="1"/>
</dbReference>
<dbReference type="AlphaFoldDB" id="A0AAJ7W6Q0"/>
<evidence type="ECO:0000256" key="17">
    <source>
        <dbReference type="ARBA" id="ARBA00047660"/>
    </source>
</evidence>
<dbReference type="NCBIfam" id="TIGR00231">
    <property type="entry name" value="small_GTP"/>
    <property type="match status" value="1"/>
</dbReference>
<organism evidence="19 21">
    <name type="scientific">Cephus cinctus</name>
    <name type="common">Wheat stem sawfly</name>
    <dbReference type="NCBI Taxonomy" id="211228"/>
    <lineage>
        <taxon>Eukaryota</taxon>
        <taxon>Metazoa</taxon>
        <taxon>Ecdysozoa</taxon>
        <taxon>Arthropoda</taxon>
        <taxon>Hexapoda</taxon>
        <taxon>Insecta</taxon>
        <taxon>Pterygota</taxon>
        <taxon>Neoptera</taxon>
        <taxon>Endopterygota</taxon>
        <taxon>Hymenoptera</taxon>
        <taxon>Cephoidea</taxon>
        <taxon>Cephidae</taxon>
        <taxon>Cephus</taxon>
    </lineage>
</organism>
<evidence type="ECO:0000256" key="18">
    <source>
        <dbReference type="SAM" id="MobiDB-lite"/>
    </source>
</evidence>
<comment type="catalytic activity">
    <reaction evidence="17">
        <text>GTP + H2O = GDP + phosphate + H(+)</text>
        <dbReference type="Rhea" id="RHEA:19669"/>
        <dbReference type="ChEBI" id="CHEBI:15377"/>
        <dbReference type="ChEBI" id="CHEBI:15378"/>
        <dbReference type="ChEBI" id="CHEBI:37565"/>
        <dbReference type="ChEBI" id="CHEBI:43474"/>
        <dbReference type="ChEBI" id="CHEBI:58189"/>
        <dbReference type="EC" id="3.6.5.2"/>
    </reaction>
    <physiologicalReaction direction="left-to-right" evidence="17">
        <dbReference type="Rhea" id="RHEA:19670"/>
    </physiologicalReaction>
</comment>
<evidence type="ECO:0000256" key="16">
    <source>
        <dbReference type="ARBA" id="ARBA00023329"/>
    </source>
</evidence>
<evidence type="ECO:0000256" key="13">
    <source>
        <dbReference type="ARBA" id="ARBA00023136"/>
    </source>
</evidence>
<keyword evidence="16" id="KW-0968">Cytoplasmic vesicle</keyword>
<evidence type="ECO:0000313" key="21">
    <source>
        <dbReference type="RefSeq" id="XP_024945877.1"/>
    </source>
</evidence>
<dbReference type="PANTHER" id="PTHR47981:SF1">
    <property type="entry name" value="RE17845P"/>
    <property type="match status" value="1"/>
</dbReference>
<dbReference type="InterPro" id="IPR005225">
    <property type="entry name" value="Small_GTP-bd"/>
</dbReference>
<evidence type="ECO:0000256" key="14">
    <source>
        <dbReference type="ARBA" id="ARBA00023288"/>
    </source>
</evidence>
<dbReference type="CTD" id="56382"/>
<dbReference type="PRINTS" id="PR00449">
    <property type="entry name" value="RASTRNSFRMNG"/>
</dbReference>
<comment type="subcellular location">
    <subcellularLocation>
        <location evidence="2">Cell membrane</location>
        <topology evidence="2">Lipid-anchor</topology>
    </subcellularLocation>
    <subcellularLocation>
        <location evidence="3">Cytoplasmic vesicle</location>
        <location evidence="3">Phagosome membrane</location>
        <topology evidence="3">Lipid-anchor</topology>
        <orientation evidence="3">Cytoplasmic side</orientation>
    </subcellularLocation>
</comment>
<dbReference type="GO" id="GO:0015031">
    <property type="term" value="P:protein transport"/>
    <property type="evidence" value="ECO:0007669"/>
    <property type="project" value="UniProtKB-KW"/>
</dbReference>
<dbReference type="Proteomes" id="UP000694920">
    <property type="component" value="Unplaced"/>
</dbReference>
<keyword evidence="7" id="KW-1003">Cell membrane</keyword>
<dbReference type="Pfam" id="PF00071">
    <property type="entry name" value="Ras"/>
    <property type="match status" value="1"/>
</dbReference>
<dbReference type="GO" id="GO:0005829">
    <property type="term" value="C:cytosol"/>
    <property type="evidence" value="ECO:0007669"/>
    <property type="project" value="GOC"/>
</dbReference>
<keyword evidence="15" id="KW-0636">Prenylation</keyword>
<accession>A0AAJ7W6Q0</accession>
<evidence type="ECO:0000256" key="15">
    <source>
        <dbReference type="ARBA" id="ARBA00023289"/>
    </source>
</evidence>
<keyword evidence="12" id="KW-0342">GTP-binding</keyword>
<keyword evidence="19" id="KW-1185">Reference proteome</keyword>
<feature type="region of interest" description="Disordered" evidence="18">
    <location>
        <begin position="1"/>
        <end position="21"/>
    </location>
</feature>
<evidence type="ECO:0000256" key="5">
    <source>
        <dbReference type="ARBA" id="ARBA00011984"/>
    </source>
</evidence>
<keyword evidence="9" id="KW-0547">Nucleotide-binding</keyword>
<dbReference type="InterPro" id="IPR001806">
    <property type="entry name" value="Small_GTPase"/>
</dbReference>
<name>A0AAJ7W6Q0_CEPCN</name>
<dbReference type="GO" id="GO:0005886">
    <property type="term" value="C:plasma membrane"/>
    <property type="evidence" value="ECO:0007669"/>
    <property type="project" value="UniProtKB-SubCell"/>
</dbReference>